<feature type="coiled-coil region" evidence="1">
    <location>
        <begin position="267"/>
        <end position="315"/>
    </location>
</feature>
<reference evidence="3" key="1">
    <citation type="submission" date="2019-06" db="EMBL/GenBank/DDBJ databases">
        <authorList>
            <person name="Deangelis K."/>
            <person name="Huntemann M."/>
            <person name="Clum A."/>
            <person name="Pillay M."/>
            <person name="Palaniappan K."/>
            <person name="Varghese N."/>
            <person name="Mikhailova N."/>
            <person name="Stamatis D."/>
            <person name="Reddy T."/>
            <person name="Daum C."/>
            <person name="Shapiro N."/>
            <person name="Ivanova N."/>
            <person name="Kyrpides N."/>
            <person name="Woyke T."/>
        </authorList>
    </citation>
    <scope>NUCLEOTIDE SEQUENCE [LARGE SCALE GENOMIC DNA]</scope>
    <source>
        <strain evidence="3">128R</strain>
    </source>
</reference>
<dbReference type="EMBL" id="VISQ01000001">
    <property type="protein sequence ID" value="TVZ69322.1"/>
    <property type="molecule type" value="Genomic_DNA"/>
</dbReference>
<keyword evidence="2" id="KW-1133">Transmembrane helix</keyword>
<evidence type="ECO:0000256" key="1">
    <source>
        <dbReference type="SAM" id="Coils"/>
    </source>
</evidence>
<sequence>MSLWKTLFSERGSLAPLWAIGGLLLVISIFWVENFSWVFLKKYQDLHLSNSLSRASLIENGGASSHLQQLVEAAGMASGSRSFSQIVSAASVEDMNAQSNEPRLVEPLAAKMTYNHSVDVPFEEVNKNVGIATSASLKTPNQSVKVFRPLNVILAIESSTTNRASMGRVITPLNNALQRLVEEARDTRINVIPYSYRVNVGGKCYTSIGRGDSFSFSWWEDFFLAEDRLVSLENSLTSAKNSLSNTNGSIISKNSEISLLRIQQKEYDVNSVEYRELQQRIEQLTREIGDLESRIPQLEDNIVYAQENVDKQQDQVNGLKDTEQYELYLALAKHYAKRYSNYKYFADYDDVVANSGIYAITKQNYLAAAGNLNSAPTSLSSLAVTRNQYFGDNYTCPSSQVSYNLSSVASVRSALNAIDYSAPDLNSLEGLLWAGRTIYGMSSTLSRDVVFAFITSHEDQNEPEELPGIREFCTTLKNAYGSKKSSKLVIVGPDNDAINKFSRFNCATTWYRDVGSIALDEIDGDFSEELEARFAFYLSQESTTKNVNAK</sequence>
<keyword evidence="1" id="KW-0175">Coiled coil</keyword>
<keyword evidence="2" id="KW-0812">Transmembrane</keyword>
<keyword evidence="2" id="KW-0472">Membrane</keyword>
<comment type="caution">
    <text evidence="3">The sequence shown here is derived from an EMBL/GenBank/DDBJ whole genome shotgun (WGS) entry which is preliminary data.</text>
</comment>
<evidence type="ECO:0000256" key="2">
    <source>
        <dbReference type="SAM" id="Phobius"/>
    </source>
</evidence>
<name>A0A542BHX7_SERFO</name>
<dbReference type="Gene3D" id="1.10.287.1490">
    <property type="match status" value="1"/>
</dbReference>
<reference evidence="3" key="2">
    <citation type="submission" date="2019-08" db="EMBL/GenBank/DDBJ databases">
        <title>Investigation of anaerobic lignin degradation for improved lignocellulosic biofuels.</title>
        <authorList>
            <person name="Deangelis K.PhD."/>
        </authorList>
    </citation>
    <scope>NUCLEOTIDE SEQUENCE [LARGE SCALE GENOMIC DNA]</scope>
    <source>
        <strain evidence="3">128R</strain>
    </source>
</reference>
<accession>A0A542BHX7</accession>
<evidence type="ECO:0000313" key="3">
    <source>
        <dbReference type="EMBL" id="TVZ69322.1"/>
    </source>
</evidence>
<feature type="transmembrane region" description="Helical" evidence="2">
    <location>
        <begin position="12"/>
        <end position="32"/>
    </location>
</feature>
<dbReference type="AlphaFoldDB" id="A0A542BHX7"/>
<gene>
    <name evidence="3" type="ORF">FHU10_1826</name>
</gene>
<protein>
    <submittedName>
        <fullName evidence="3">Uncharacterized protein</fullName>
    </submittedName>
</protein>
<organism evidence="3">
    <name type="scientific">Serratia fonticola</name>
    <dbReference type="NCBI Taxonomy" id="47917"/>
    <lineage>
        <taxon>Bacteria</taxon>
        <taxon>Pseudomonadati</taxon>
        <taxon>Pseudomonadota</taxon>
        <taxon>Gammaproteobacteria</taxon>
        <taxon>Enterobacterales</taxon>
        <taxon>Yersiniaceae</taxon>
        <taxon>Serratia</taxon>
    </lineage>
</organism>
<dbReference type="OrthoDB" id="5903300at2"/>
<proteinExistence type="predicted"/>